<evidence type="ECO:0000256" key="2">
    <source>
        <dbReference type="ARBA" id="ARBA00022679"/>
    </source>
</evidence>
<evidence type="ECO:0000313" key="5">
    <source>
        <dbReference type="EMBL" id="EED68264.1"/>
    </source>
</evidence>
<dbReference type="AlphaFoldDB" id="B7X0T3"/>
<keyword evidence="2" id="KW-0808">Transferase</keyword>
<dbReference type="GO" id="GO:0032259">
    <property type="term" value="P:methylation"/>
    <property type="evidence" value="ECO:0007669"/>
    <property type="project" value="UniProtKB-KW"/>
</dbReference>
<evidence type="ECO:0000256" key="1">
    <source>
        <dbReference type="ARBA" id="ARBA00022603"/>
    </source>
</evidence>
<reference evidence="5 6" key="1">
    <citation type="journal article" date="2004" name="Appl. Environ. Microbiol.">
        <title>Mineralization of individual congeners of linear alkylbenzenesulfonate by defined pairs of heterotrophic bacteria.</title>
        <authorList>
            <person name="Schleheck D."/>
            <person name="Knepper T.P."/>
            <person name="Fischer K."/>
            <person name="Cook A.M."/>
        </authorList>
    </citation>
    <scope>NUCLEOTIDE SEQUENCE [LARGE SCALE GENOMIC DNA]</scope>
    <source>
        <strain evidence="6">DSM 14576 / KF-1</strain>
    </source>
</reference>
<dbReference type="eggNOG" id="COG0270">
    <property type="taxonomic scope" value="Bacteria"/>
</dbReference>
<proteinExistence type="predicted"/>
<dbReference type="InterPro" id="IPR029063">
    <property type="entry name" value="SAM-dependent_MTases_sf"/>
</dbReference>
<keyword evidence="1 5" id="KW-0489">Methyltransferase</keyword>
<organism evidence="5 6">
    <name type="scientific">Comamonas testosteroni (strain DSM 14576 / KF-1)</name>
    <name type="common">Pseudomonas testosteroni</name>
    <dbReference type="NCBI Taxonomy" id="399795"/>
    <lineage>
        <taxon>Bacteria</taxon>
        <taxon>Pseudomonadati</taxon>
        <taxon>Pseudomonadota</taxon>
        <taxon>Betaproteobacteria</taxon>
        <taxon>Burkholderiales</taxon>
        <taxon>Comamonadaceae</taxon>
        <taxon>Comamonas</taxon>
    </lineage>
</organism>
<evidence type="ECO:0000313" key="6">
    <source>
        <dbReference type="Proteomes" id="UP000003039"/>
    </source>
</evidence>
<comment type="caution">
    <text evidence="5">The sequence shown here is derived from an EMBL/GenBank/DDBJ whole genome shotgun (WGS) entry which is preliminary data.</text>
</comment>
<evidence type="ECO:0000256" key="4">
    <source>
        <dbReference type="ARBA" id="ARBA00047422"/>
    </source>
</evidence>
<dbReference type="GO" id="GO:0009307">
    <property type="term" value="P:DNA restriction-modification system"/>
    <property type="evidence" value="ECO:0007669"/>
    <property type="project" value="UniProtKB-KW"/>
</dbReference>
<dbReference type="Gene3D" id="3.90.120.10">
    <property type="entry name" value="DNA Methylase, subunit A, domain 2"/>
    <property type="match status" value="1"/>
</dbReference>
<dbReference type="GO" id="GO:0003886">
    <property type="term" value="F:DNA (cytosine-5-)-methyltransferase activity"/>
    <property type="evidence" value="ECO:0007669"/>
    <property type="project" value="UniProtKB-EC"/>
</dbReference>
<evidence type="ECO:0000256" key="3">
    <source>
        <dbReference type="ARBA" id="ARBA00022747"/>
    </source>
</evidence>
<dbReference type="EMBL" id="AAUJ02000001">
    <property type="protein sequence ID" value="EED68264.1"/>
    <property type="molecule type" value="Genomic_DNA"/>
</dbReference>
<protein>
    <submittedName>
        <fullName evidence="5">Site-specific DNA methylase</fullName>
    </submittedName>
</protein>
<dbReference type="Pfam" id="PF00145">
    <property type="entry name" value="DNA_methylase"/>
    <property type="match status" value="1"/>
</dbReference>
<accession>B7X0T3</accession>
<name>B7X0T3_COMTK</name>
<dbReference type="Proteomes" id="UP000003039">
    <property type="component" value="Unassembled WGS sequence"/>
</dbReference>
<sequence>MHTIPTKDRMGLVMVHGEPYAIVDIGLRMLTPRELYRAQGFPESYIIDRGGAGEAITKTAQVRMCGNSVCPPLSRAIVAANYSEAGQLRKVA</sequence>
<gene>
    <name evidence="5" type="ORF">CtesDRAFT_PD3211</name>
</gene>
<keyword evidence="3" id="KW-0680">Restriction system</keyword>
<dbReference type="RefSeq" id="WP_003056604.1">
    <property type="nucleotide sequence ID" value="NZ_AAUJ02000001.1"/>
</dbReference>
<comment type="catalytic activity">
    <reaction evidence="4">
        <text>a 2'-deoxycytidine in DNA + S-adenosyl-L-methionine = a 5-methyl-2'-deoxycytidine in DNA + S-adenosyl-L-homocysteine + H(+)</text>
        <dbReference type="Rhea" id="RHEA:13681"/>
        <dbReference type="Rhea" id="RHEA-COMP:11369"/>
        <dbReference type="Rhea" id="RHEA-COMP:11370"/>
        <dbReference type="ChEBI" id="CHEBI:15378"/>
        <dbReference type="ChEBI" id="CHEBI:57856"/>
        <dbReference type="ChEBI" id="CHEBI:59789"/>
        <dbReference type="ChEBI" id="CHEBI:85452"/>
        <dbReference type="ChEBI" id="CHEBI:85454"/>
        <dbReference type="EC" id="2.1.1.37"/>
    </reaction>
</comment>
<dbReference type="OrthoDB" id="9813719at2"/>
<dbReference type="InterPro" id="IPR001525">
    <property type="entry name" value="C5_MeTfrase"/>
</dbReference>
<dbReference type="SUPFAM" id="SSF53335">
    <property type="entry name" value="S-adenosyl-L-methionine-dependent methyltransferases"/>
    <property type="match status" value="1"/>
</dbReference>